<name>A0ACB8B0W7_9AGAM</name>
<organism evidence="1 2">
    <name type="scientific">Leucogyrophana mollusca</name>
    <dbReference type="NCBI Taxonomy" id="85980"/>
    <lineage>
        <taxon>Eukaryota</taxon>
        <taxon>Fungi</taxon>
        <taxon>Dikarya</taxon>
        <taxon>Basidiomycota</taxon>
        <taxon>Agaricomycotina</taxon>
        <taxon>Agaricomycetes</taxon>
        <taxon>Agaricomycetidae</taxon>
        <taxon>Boletales</taxon>
        <taxon>Boletales incertae sedis</taxon>
        <taxon>Leucogyrophana</taxon>
    </lineage>
</organism>
<comment type="caution">
    <text evidence="1">The sequence shown here is derived from an EMBL/GenBank/DDBJ whole genome shotgun (WGS) entry which is preliminary data.</text>
</comment>
<evidence type="ECO:0000313" key="1">
    <source>
        <dbReference type="EMBL" id="KAH7919395.1"/>
    </source>
</evidence>
<dbReference type="Proteomes" id="UP000790709">
    <property type="component" value="Unassembled WGS sequence"/>
</dbReference>
<accession>A0ACB8B0W7</accession>
<evidence type="ECO:0000313" key="2">
    <source>
        <dbReference type="Proteomes" id="UP000790709"/>
    </source>
</evidence>
<keyword evidence="2" id="KW-1185">Reference proteome</keyword>
<dbReference type="EMBL" id="MU266664">
    <property type="protein sequence ID" value="KAH7919395.1"/>
    <property type="molecule type" value="Genomic_DNA"/>
</dbReference>
<reference evidence="1" key="1">
    <citation type="journal article" date="2021" name="New Phytol.">
        <title>Evolutionary innovations through gain and loss of genes in the ectomycorrhizal Boletales.</title>
        <authorList>
            <person name="Wu G."/>
            <person name="Miyauchi S."/>
            <person name="Morin E."/>
            <person name="Kuo A."/>
            <person name="Drula E."/>
            <person name="Varga T."/>
            <person name="Kohler A."/>
            <person name="Feng B."/>
            <person name="Cao Y."/>
            <person name="Lipzen A."/>
            <person name="Daum C."/>
            <person name="Hundley H."/>
            <person name="Pangilinan J."/>
            <person name="Johnson J."/>
            <person name="Barry K."/>
            <person name="LaButti K."/>
            <person name="Ng V."/>
            <person name="Ahrendt S."/>
            <person name="Min B."/>
            <person name="Choi I.G."/>
            <person name="Park H."/>
            <person name="Plett J.M."/>
            <person name="Magnuson J."/>
            <person name="Spatafora J.W."/>
            <person name="Nagy L.G."/>
            <person name="Henrissat B."/>
            <person name="Grigoriev I.V."/>
            <person name="Yang Z.L."/>
            <person name="Xu J."/>
            <person name="Martin F.M."/>
        </authorList>
    </citation>
    <scope>NUCLEOTIDE SEQUENCE</scope>
    <source>
        <strain evidence="1">KUC20120723A-06</strain>
    </source>
</reference>
<protein>
    <submittedName>
        <fullName evidence="1">Plus-3-domain-containing protein</fullName>
    </submittedName>
</protein>
<sequence length="543" mass="60917">MSDSEGDFSDELLELAGATEKKRRKRQTSSSKPSAAKKRKTNVSVDSDSEPELESEQEEANPYPLDGKYIDEADREELLSKSEIEREEILAQRSEEMQRIQDKRNLDAMLKAQKERPGDSDSIAKTAKRQHAQRGATKEKTRTLAELKARRKAKDEKKRTKTNSPKRDRSDSPMDMETSSGEEEDGQITKYEEEEEKDRKLYTKTNPDDEPISLEDLATCRLTRDMLVKHCMAPWFEDYVKGGWVRYLIGQEGSQPVYRICEIQNLGANLAKPYKINEVTVNQTLDLKHGKSVKSFNMDKVSNSAFIPREFDRLKRTCAADDVKLPTKRHLEKKVAQLSRLVTQNVTESDITAMLARKNQLSNGAHSAAALTLERSRLMQAKTLAIRRQDYTEVAEIDAKLAELPVPVNIAREEENLSDRLAKVNERNRKANLEAVRKAEILESERKRRDRKLAAAGASGTATPTDPSARLKVLPRTFNSTSRSGTPNINSAGTPLPSSDVAGARSISPLPPPSLSGPRTSPEKIRSLEVSVIESIEVDLGDF</sequence>
<proteinExistence type="predicted"/>
<gene>
    <name evidence="1" type="ORF">BV22DRAFT_1133861</name>
</gene>